<evidence type="ECO:0000313" key="4">
    <source>
        <dbReference type="Proteomes" id="UP001365846"/>
    </source>
</evidence>
<gene>
    <name evidence="3" type="ORF">WKW77_15010</name>
</gene>
<organism evidence="3 4">
    <name type="scientific">Variovorax ureilyticus</name>
    <dbReference type="NCBI Taxonomy" id="1836198"/>
    <lineage>
        <taxon>Bacteria</taxon>
        <taxon>Pseudomonadati</taxon>
        <taxon>Pseudomonadota</taxon>
        <taxon>Betaproteobacteria</taxon>
        <taxon>Burkholderiales</taxon>
        <taxon>Comamonadaceae</taxon>
        <taxon>Variovorax</taxon>
    </lineage>
</organism>
<keyword evidence="3" id="KW-0378">Hydrolase</keyword>
<name>A0ABU8VFF3_9BURK</name>
<dbReference type="InterPro" id="IPR036663">
    <property type="entry name" value="Fumarylacetoacetase_C_sf"/>
</dbReference>
<dbReference type="PANTHER" id="PTHR11820:SF7">
    <property type="entry name" value="ACYLPYRUVASE FAHD1, MITOCHONDRIAL"/>
    <property type="match status" value="1"/>
</dbReference>
<sequence>MRLASWSWGGREHVGTISADGREATPLAVGDASRGALPLIQALARGEPLPQPSGTRLPVDVVTLRAPLPRPLRSLFCVGRNYRAHAQELAGTVFRETMPTSDPWPIVFGKLGECVIGPFQTVRMPSPTTTIQVDYESELAVVIGRGGRDIPRSRAMDHVFGYTIVNDVTARDVQMRHQQWDLGKSFDDFCPMGPWIVTADELDGRATRVRGWVNGEPRQDGLTKDMIFDIPTLIETCSRGITLHPGDVIATGTPAGVGMGFNPPRWLKSGDLVRIEIDGIGVIENRFE</sequence>
<dbReference type="Proteomes" id="UP001365846">
    <property type="component" value="Unassembled WGS sequence"/>
</dbReference>
<dbReference type="PANTHER" id="PTHR11820">
    <property type="entry name" value="ACYLPYRUVASE"/>
    <property type="match status" value="1"/>
</dbReference>
<comment type="caution">
    <text evidence="3">The sequence shown here is derived from an EMBL/GenBank/DDBJ whole genome shotgun (WGS) entry which is preliminary data.</text>
</comment>
<keyword evidence="4" id="KW-1185">Reference proteome</keyword>
<dbReference type="RefSeq" id="WP_340357657.1">
    <property type="nucleotide sequence ID" value="NZ_JBBKZU010000006.1"/>
</dbReference>
<reference evidence="3 4" key="1">
    <citation type="submission" date="2024-03" db="EMBL/GenBank/DDBJ databases">
        <title>Novel species of the genus Variovorax.</title>
        <authorList>
            <person name="Liu Q."/>
            <person name="Xin Y.-H."/>
        </authorList>
    </citation>
    <scope>NUCLEOTIDE SEQUENCE [LARGE SCALE GENOMIC DNA]</scope>
    <source>
        <strain evidence="3 4">KACC 18899</strain>
    </source>
</reference>
<dbReference type="InterPro" id="IPR011234">
    <property type="entry name" value="Fumarylacetoacetase-like_C"/>
</dbReference>
<dbReference type="Pfam" id="PF01557">
    <property type="entry name" value="FAA_hydrolase"/>
    <property type="match status" value="1"/>
</dbReference>
<accession>A0ABU8VFF3</accession>
<keyword evidence="1" id="KW-0479">Metal-binding</keyword>
<dbReference type="GO" id="GO:0016787">
    <property type="term" value="F:hydrolase activity"/>
    <property type="evidence" value="ECO:0007669"/>
    <property type="project" value="UniProtKB-KW"/>
</dbReference>
<dbReference type="EMBL" id="JBBKZU010000006">
    <property type="protein sequence ID" value="MEJ8812393.1"/>
    <property type="molecule type" value="Genomic_DNA"/>
</dbReference>
<evidence type="ECO:0000256" key="1">
    <source>
        <dbReference type="ARBA" id="ARBA00022723"/>
    </source>
</evidence>
<dbReference type="Gene3D" id="3.90.850.10">
    <property type="entry name" value="Fumarylacetoacetase-like, C-terminal domain"/>
    <property type="match status" value="1"/>
</dbReference>
<dbReference type="SUPFAM" id="SSF56529">
    <property type="entry name" value="FAH"/>
    <property type="match status" value="1"/>
</dbReference>
<evidence type="ECO:0000259" key="2">
    <source>
        <dbReference type="Pfam" id="PF01557"/>
    </source>
</evidence>
<protein>
    <submittedName>
        <fullName evidence="3">Fumarylacetoacetate hydrolase family protein</fullName>
    </submittedName>
</protein>
<evidence type="ECO:0000313" key="3">
    <source>
        <dbReference type="EMBL" id="MEJ8812393.1"/>
    </source>
</evidence>
<feature type="domain" description="Fumarylacetoacetase-like C-terminal" evidence="2">
    <location>
        <begin position="75"/>
        <end position="287"/>
    </location>
</feature>
<proteinExistence type="predicted"/>